<evidence type="ECO:0000256" key="10">
    <source>
        <dbReference type="PROSITE-ProRule" id="PRU10141"/>
    </source>
</evidence>
<dbReference type="PROSITE" id="PS50011">
    <property type="entry name" value="PROTEIN_KINASE_DOM"/>
    <property type="match status" value="1"/>
</dbReference>
<dbReference type="InterPro" id="IPR017441">
    <property type="entry name" value="Protein_kinase_ATP_BS"/>
</dbReference>
<protein>
    <recommendedName>
        <fullName evidence="1">non-specific serine/threonine protein kinase</fullName>
        <ecNumber evidence="1">2.7.11.1</ecNumber>
    </recommendedName>
</protein>
<dbReference type="Pfam" id="PF00035">
    <property type="entry name" value="dsrm"/>
    <property type="match status" value="3"/>
</dbReference>
<keyword evidence="5 10" id="KW-0547">Nucleotide-binding</keyword>
<dbReference type="PANTHER" id="PTHR11042:SF194">
    <property type="entry name" value="DOUBLE-STRANDED RNA ACTIVATED PROTEIN KINASE"/>
    <property type="match status" value="1"/>
</dbReference>
<evidence type="ECO:0000313" key="14">
    <source>
        <dbReference type="EMBL" id="KAG5266884.1"/>
    </source>
</evidence>
<comment type="similarity">
    <text evidence="8">Belongs to the protein kinase superfamily. Ser/Thr protein kinase family. GCN2 subfamily.</text>
</comment>
<dbReference type="SMART" id="SM00358">
    <property type="entry name" value="DSRM"/>
    <property type="match status" value="5"/>
</dbReference>
<dbReference type="SMART" id="SM00220">
    <property type="entry name" value="S_TKc"/>
    <property type="match status" value="1"/>
</dbReference>
<dbReference type="InterPro" id="IPR044452">
    <property type="entry name" value="EIF2AK2_DSRM_1"/>
</dbReference>
<dbReference type="PROSITE" id="PS50137">
    <property type="entry name" value="DS_RBD"/>
    <property type="match status" value="5"/>
</dbReference>
<evidence type="ECO:0000256" key="4">
    <source>
        <dbReference type="ARBA" id="ARBA00022679"/>
    </source>
</evidence>
<dbReference type="InterPro" id="IPR014720">
    <property type="entry name" value="dsRBD_dom"/>
</dbReference>
<dbReference type="InterPro" id="IPR008271">
    <property type="entry name" value="Ser/Thr_kinase_AS"/>
</dbReference>
<feature type="domain" description="Protein kinase" evidence="12">
    <location>
        <begin position="666"/>
        <end position="942"/>
    </location>
</feature>
<evidence type="ECO:0000256" key="6">
    <source>
        <dbReference type="ARBA" id="ARBA00022777"/>
    </source>
</evidence>
<keyword evidence="4" id="KW-0808">Transferase</keyword>
<dbReference type="Proteomes" id="UP000823561">
    <property type="component" value="Chromosome 18"/>
</dbReference>
<feature type="domain" description="DRBM" evidence="13">
    <location>
        <begin position="278"/>
        <end position="346"/>
    </location>
</feature>
<comment type="caution">
    <text evidence="14">The sequence shown here is derived from an EMBL/GenBank/DDBJ whole genome shotgun (WGS) entry which is preliminary data.</text>
</comment>
<dbReference type="FunFam" id="3.30.200.20:FF:000548">
    <property type="entry name" value="Z-DNA binding protein kinase"/>
    <property type="match status" value="1"/>
</dbReference>
<dbReference type="PROSITE" id="PS00108">
    <property type="entry name" value="PROTEIN_KINASE_ST"/>
    <property type="match status" value="1"/>
</dbReference>
<feature type="compositionally biased region" description="Polar residues" evidence="11">
    <location>
        <begin position="941"/>
        <end position="956"/>
    </location>
</feature>
<evidence type="ECO:0000256" key="2">
    <source>
        <dbReference type="ARBA" id="ARBA00022527"/>
    </source>
</evidence>
<reference evidence="14" key="1">
    <citation type="submission" date="2020-10" db="EMBL/GenBank/DDBJ databases">
        <title>Chromosome-scale genome assembly of the Allis shad, Alosa alosa.</title>
        <authorList>
            <person name="Margot Z."/>
            <person name="Christophe K."/>
            <person name="Cabau C."/>
            <person name="Louis A."/>
            <person name="Berthelot C."/>
            <person name="Parey E."/>
            <person name="Roest Crollius H."/>
            <person name="Montfort J."/>
            <person name="Robinson-Rechavi M."/>
            <person name="Bucao C."/>
            <person name="Bouchez O."/>
            <person name="Gislard M."/>
            <person name="Lluch J."/>
            <person name="Milhes M."/>
            <person name="Lampietro C."/>
            <person name="Lopez Roques C."/>
            <person name="Donnadieu C."/>
            <person name="Braasch I."/>
            <person name="Desvignes T."/>
            <person name="Postlethwait J."/>
            <person name="Bobe J."/>
            <person name="Guiguen Y."/>
        </authorList>
    </citation>
    <scope>NUCLEOTIDE SEQUENCE</scope>
    <source>
        <strain evidence="14">M-15738</strain>
        <tissue evidence="14">Blood</tissue>
    </source>
</reference>
<dbReference type="EMBL" id="JADWDJ010000018">
    <property type="protein sequence ID" value="KAG5266884.1"/>
    <property type="molecule type" value="Genomic_DNA"/>
</dbReference>
<dbReference type="GO" id="GO:0005524">
    <property type="term" value="F:ATP binding"/>
    <property type="evidence" value="ECO:0007669"/>
    <property type="project" value="UniProtKB-UniRule"/>
</dbReference>
<keyword evidence="15" id="KW-1185">Reference proteome</keyword>
<evidence type="ECO:0000256" key="1">
    <source>
        <dbReference type="ARBA" id="ARBA00012513"/>
    </source>
</evidence>
<dbReference type="CDD" id="cd20314">
    <property type="entry name" value="DSRM_EIF2AK2"/>
    <property type="match status" value="1"/>
</dbReference>
<proteinExistence type="inferred from homology"/>
<evidence type="ECO:0000256" key="8">
    <source>
        <dbReference type="ARBA" id="ARBA00037982"/>
    </source>
</evidence>
<gene>
    <name evidence="14" type="ORF">AALO_G00237340</name>
</gene>
<dbReference type="CDD" id="cd19903">
    <property type="entry name" value="DSRM_EIF2AK2_rpt1"/>
    <property type="match status" value="2"/>
</dbReference>
<dbReference type="AlphaFoldDB" id="A0AAV6FVM1"/>
<dbReference type="FunFam" id="1.10.510.10:FF:000251">
    <property type="entry name" value="eukaryotic translation initiation factor 2-alpha kinase 3"/>
    <property type="match status" value="1"/>
</dbReference>
<keyword evidence="6" id="KW-0418">Kinase</keyword>
<keyword evidence="9" id="KW-0694">RNA-binding</keyword>
<evidence type="ECO:0000256" key="3">
    <source>
        <dbReference type="ARBA" id="ARBA00022553"/>
    </source>
</evidence>
<dbReference type="Gene3D" id="3.30.160.20">
    <property type="match status" value="5"/>
</dbReference>
<dbReference type="Gene3D" id="3.30.200.20">
    <property type="entry name" value="Phosphorylase Kinase, domain 1"/>
    <property type="match status" value="1"/>
</dbReference>
<feature type="domain" description="DRBM" evidence="13">
    <location>
        <begin position="1"/>
        <end position="55"/>
    </location>
</feature>
<feature type="binding site" evidence="10">
    <location>
        <position position="695"/>
    </location>
    <ligand>
        <name>ATP</name>
        <dbReference type="ChEBI" id="CHEBI:30616"/>
    </ligand>
</feature>
<accession>A0AAV6FVM1</accession>
<dbReference type="EC" id="2.7.11.1" evidence="1"/>
<keyword evidence="7 10" id="KW-0067">ATP-binding</keyword>
<evidence type="ECO:0000256" key="7">
    <source>
        <dbReference type="ARBA" id="ARBA00022840"/>
    </source>
</evidence>
<feature type="domain" description="DRBM" evidence="13">
    <location>
        <begin position="64"/>
        <end position="140"/>
    </location>
</feature>
<dbReference type="InterPro" id="IPR050339">
    <property type="entry name" value="CC_SR_Kinase"/>
</dbReference>
<feature type="domain" description="DRBM" evidence="13">
    <location>
        <begin position="372"/>
        <end position="440"/>
    </location>
</feature>
<evidence type="ECO:0000256" key="11">
    <source>
        <dbReference type="SAM" id="MobiDB-lite"/>
    </source>
</evidence>
<dbReference type="GO" id="GO:0005634">
    <property type="term" value="C:nucleus"/>
    <property type="evidence" value="ECO:0007669"/>
    <property type="project" value="TreeGrafter"/>
</dbReference>
<evidence type="ECO:0000259" key="12">
    <source>
        <dbReference type="PROSITE" id="PS50011"/>
    </source>
</evidence>
<sequence>MYKRSPTHKKATPDHTKAFTVRAIVNGKRYPEGVGKNKREAKENAALKALGMLPHKESNGCSSSPAKIVQPNYQCWLNEHSQKTRVTYKPIEWTRVGAASTPFCCRYVSTNGESYPEGYGESKQKAKEEAAKLAYLALQVTVCYGVCGPSSRQDQKWASSVESTLKASAAGGKHRRSAPTPATVFSHTSNAGGKELNFFNKHKAELETRLSTISVLIQLEGCGILNAVERETVEAERISVSQNHALIVMLNKVPHYIEGVGVAQRFYEVHLQFVDLMNYAAKLNEYGQKTRVLVQYVEVDVSGPDHIKTFTLRAVVNGTSYPEGVGKNKKEAKENAAQKALENLQQHMESSDFNTSTTSQTSEIPVSITQPNYQCWLNEHSHKTRVIFKPVESTRVGLVSTPQCCKYVSSDGKSYPEAYGNSKKDAREKAARLVYEEILKEQGVIEGHCNGHNSRQQEVSNHSASDLSNNLEHMRVTPTKDLSSDIHQANFIGILNHHCQQQKLTHDFKLVEKRGPSHNPEFVYKVVIGGVEYPEGCARTAKDAKQQAAQLAWSKIQDQSQWNSQVSSKSSLSEDDSLCLTPTLDESQDERASTSLAASASDSIIFKDSSKNSPKIQEAAPAQNKAKRILAPNFNNAPQKSKEAGPNLSTNFTGQVAVQSRLEKDFESIERVGKGGFGRVFKARNKCDETYYAVKIVKSTEKAKREVKALARLQHPNIVRYHGCWIDNTAYVYDVSDSYSTSNSGSNSTMTFLYIKMELCEGNTLSMWIEEKNEHPDSQRRQVALVITKQILNAVVYIHSQNLIHRDLKPANIMFGRNKEVKIGDFGLVTVGDSDHDESLLERTKRTGTRSYMSPEQMNQPTYDRKVDIFALGLIYFELLWTIKTKAEKSEMWKNIKTRKFPEEFCDQFGFEHALIKRMLRQDPVERPEAQALVAELENPKSFQDQNSNQRSTKTV</sequence>
<name>A0AAV6FVM1_9TELE</name>
<organism evidence="14 15">
    <name type="scientific">Alosa alosa</name>
    <name type="common">allis shad</name>
    <dbReference type="NCBI Taxonomy" id="278164"/>
    <lineage>
        <taxon>Eukaryota</taxon>
        <taxon>Metazoa</taxon>
        <taxon>Chordata</taxon>
        <taxon>Craniata</taxon>
        <taxon>Vertebrata</taxon>
        <taxon>Euteleostomi</taxon>
        <taxon>Actinopterygii</taxon>
        <taxon>Neopterygii</taxon>
        <taxon>Teleostei</taxon>
        <taxon>Clupei</taxon>
        <taxon>Clupeiformes</taxon>
        <taxon>Clupeoidei</taxon>
        <taxon>Clupeidae</taxon>
        <taxon>Alosa</taxon>
    </lineage>
</organism>
<dbReference type="Pfam" id="PF00069">
    <property type="entry name" value="Pkinase"/>
    <property type="match status" value="1"/>
</dbReference>
<dbReference type="GO" id="GO:0004694">
    <property type="term" value="F:eukaryotic translation initiation factor 2alpha kinase activity"/>
    <property type="evidence" value="ECO:0007669"/>
    <property type="project" value="TreeGrafter"/>
</dbReference>
<dbReference type="PANTHER" id="PTHR11042">
    <property type="entry name" value="EUKARYOTIC TRANSLATION INITIATION FACTOR 2-ALPHA KINASE EIF2-ALPHA KINASE -RELATED"/>
    <property type="match status" value="1"/>
</dbReference>
<evidence type="ECO:0000256" key="9">
    <source>
        <dbReference type="PROSITE-ProRule" id="PRU00266"/>
    </source>
</evidence>
<dbReference type="SUPFAM" id="SSF54768">
    <property type="entry name" value="dsRNA-binding domain-like"/>
    <property type="match status" value="5"/>
</dbReference>
<dbReference type="InterPro" id="IPR000719">
    <property type="entry name" value="Prot_kinase_dom"/>
</dbReference>
<feature type="region of interest" description="Disordered" evidence="11">
    <location>
        <begin position="566"/>
        <end position="596"/>
    </location>
</feature>
<dbReference type="PROSITE" id="PS00107">
    <property type="entry name" value="PROTEIN_KINASE_ATP"/>
    <property type="match status" value="1"/>
</dbReference>
<evidence type="ECO:0000259" key="13">
    <source>
        <dbReference type="PROSITE" id="PS50137"/>
    </source>
</evidence>
<dbReference type="InterPro" id="IPR011009">
    <property type="entry name" value="Kinase-like_dom_sf"/>
</dbReference>
<dbReference type="GO" id="GO:0003725">
    <property type="term" value="F:double-stranded RNA binding"/>
    <property type="evidence" value="ECO:0007669"/>
    <property type="project" value="InterPro"/>
</dbReference>
<evidence type="ECO:0000313" key="15">
    <source>
        <dbReference type="Proteomes" id="UP000823561"/>
    </source>
</evidence>
<keyword evidence="2" id="KW-0723">Serine/threonine-protein kinase</keyword>
<dbReference type="Gene3D" id="1.10.510.10">
    <property type="entry name" value="Transferase(Phosphotransferase) domain 1"/>
    <property type="match status" value="1"/>
</dbReference>
<evidence type="ECO:0000256" key="5">
    <source>
        <dbReference type="ARBA" id="ARBA00022741"/>
    </source>
</evidence>
<feature type="region of interest" description="Disordered" evidence="11">
    <location>
        <begin position="936"/>
        <end position="956"/>
    </location>
</feature>
<dbReference type="SUPFAM" id="SSF56112">
    <property type="entry name" value="Protein kinase-like (PK-like)"/>
    <property type="match status" value="1"/>
</dbReference>
<dbReference type="GO" id="GO:0005737">
    <property type="term" value="C:cytoplasm"/>
    <property type="evidence" value="ECO:0007669"/>
    <property type="project" value="TreeGrafter"/>
</dbReference>
<keyword evidence="3" id="KW-0597">Phosphoprotein</keyword>
<feature type="domain" description="DRBM" evidence="13">
    <location>
        <begin position="490"/>
        <end position="558"/>
    </location>
</feature>